<gene>
    <name evidence="1" type="ORF">E2C01_072216</name>
</gene>
<organism evidence="1 2">
    <name type="scientific">Portunus trituberculatus</name>
    <name type="common">Swimming crab</name>
    <name type="synonym">Neptunus trituberculatus</name>
    <dbReference type="NCBI Taxonomy" id="210409"/>
    <lineage>
        <taxon>Eukaryota</taxon>
        <taxon>Metazoa</taxon>
        <taxon>Ecdysozoa</taxon>
        <taxon>Arthropoda</taxon>
        <taxon>Crustacea</taxon>
        <taxon>Multicrustacea</taxon>
        <taxon>Malacostraca</taxon>
        <taxon>Eumalacostraca</taxon>
        <taxon>Eucarida</taxon>
        <taxon>Decapoda</taxon>
        <taxon>Pleocyemata</taxon>
        <taxon>Brachyura</taxon>
        <taxon>Eubrachyura</taxon>
        <taxon>Portunoidea</taxon>
        <taxon>Portunidae</taxon>
        <taxon>Portuninae</taxon>
        <taxon>Portunus</taxon>
    </lineage>
</organism>
<dbReference type="EMBL" id="VSRR010046643">
    <property type="protein sequence ID" value="MPC77751.1"/>
    <property type="molecule type" value="Genomic_DNA"/>
</dbReference>
<dbReference type="AlphaFoldDB" id="A0A5B7HXE5"/>
<keyword evidence="2" id="KW-1185">Reference proteome</keyword>
<sequence length="61" mass="6535">MVFQLHPPPLFLSDMHPHPPLNGLASPTSPSNITTTTGIHSLGLLPRPSAAWVGVVRDLDE</sequence>
<evidence type="ECO:0000313" key="2">
    <source>
        <dbReference type="Proteomes" id="UP000324222"/>
    </source>
</evidence>
<evidence type="ECO:0000313" key="1">
    <source>
        <dbReference type="EMBL" id="MPC77751.1"/>
    </source>
</evidence>
<name>A0A5B7HXE5_PORTR</name>
<accession>A0A5B7HXE5</accession>
<proteinExistence type="predicted"/>
<reference evidence="1 2" key="1">
    <citation type="submission" date="2019-05" db="EMBL/GenBank/DDBJ databases">
        <title>Another draft genome of Portunus trituberculatus and its Hox gene families provides insights of decapod evolution.</title>
        <authorList>
            <person name="Jeong J.-H."/>
            <person name="Song I."/>
            <person name="Kim S."/>
            <person name="Choi T."/>
            <person name="Kim D."/>
            <person name="Ryu S."/>
            <person name="Kim W."/>
        </authorList>
    </citation>
    <scope>NUCLEOTIDE SEQUENCE [LARGE SCALE GENOMIC DNA]</scope>
    <source>
        <tissue evidence="1">Muscle</tissue>
    </source>
</reference>
<dbReference type="Proteomes" id="UP000324222">
    <property type="component" value="Unassembled WGS sequence"/>
</dbReference>
<protein>
    <submittedName>
        <fullName evidence="1">Uncharacterized protein</fullName>
    </submittedName>
</protein>
<comment type="caution">
    <text evidence="1">The sequence shown here is derived from an EMBL/GenBank/DDBJ whole genome shotgun (WGS) entry which is preliminary data.</text>
</comment>